<dbReference type="KEGG" id="eiv:EIN_035260"/>
<evidence type="ECO:0000313" key="2">
    <source>
        <dbReference type="Proteomes" id="UP000014680"/>
    </source>
</evidence>
<dbReference type="RefSeq" id="XP_004185655.1">
    <property type="nucleotide sequence ID" value="XM_004185607.1"/>
</dbReference>
<dbReference type="EMBL" id="KB206993">
    <property type="protein sequence ID" value="ELP86309.1"/>
    <property type="molecule type" value="Genomic_DNA"/>
</dbReference>
<evidence type="ECO:0000313" key="1">
    <source>
        <dbReference type="EMBL" id="ELP86309.1"/>
    </source>
</evidence>
<dbReference type="GeneID" id="14885298"/>
<proteinExistence type="predicted"/>
<name>A0A0A1U1A3_ENTIV</name>
<sequence>MGAKTSKICDFAMKAASNIEKIQKSSIKSGTKTDWQSKFLIPRTFVGKILRLLKILNEFPLFKNDDQLRVAIDDTESFLQYIIAKNDKLQKFYNIEESNGFDDSGINFSVENAIAATSSPKQVQARPLPPVPAPRSFIPNTEPPLPPPRTFPSQAERYHNHHQELCIVTEGPVIMKILLKQ</sequence>
<dbReference type="VEuPathDB" id="AmoebaDB:EIN_035260"/>
<gene>
    <name evidence="1" type="ORF">EIN_035260</name>
</gene>
<dbReference type="AlphaFoldDB" id="A0A0A1U1A3"/>
<accession>A0A0A1U1A3</accession>
<keyword evidence="2" id="KW-1185">Reference proteome</keyword>
<protein>
    <submittedName>
        <fullName evidence="1">Uncharacterized protein</fullName>
    </submittedName>
</protein>
<organism evidence="1 2">
    <name type="scientific">Entamoeba invadens IP1</name>
    <dbReference type="NCBI Taxonomy" id="370355"/>
    <lineage>
        <taxon>Eukaryota</taxon>
        <taxon>Amoebozoa</taxon>
        <taxon>Evosea</taxon>
        <taxon>Archamoebae</taxon>
        <taxon>Mastigamoebida</taxon>
        <taxon>Entamoebidae</taxon>
        <taxon>Entamoeba</taxon>
    </lineage>
</organism>
<dbReference type="Proteomes" id="UP000014680">
    <property type="component" value="Unassembled WGS sequence"/>
</dbReference>
<reference evidence="1 2" key="1">
    <citation type="submission" date="2012-10" db="EMBL/GenBank/DDBJ databases">
        <authorList>
            <person name="Zafar N."/>
            <person name="Inman J."/>
            <person name="Hall N."/>
            <person name="Lorenzi H."/>
            <person name="Caler E."/>
        </authorList>
    </citation>
    <scope>NUCLEOTIDE SEQUENCE [LARGE SCALE GENOMIC DNA]</scope>
    <source>
        <strain evidence="1 2">IP1</strain>
    </source>
</reference>